<protein>
    <submittedName>
        <fullName evidence="7">Sterol desaturase family protein</fullName>
    </submittedName>
</protein>
<evidence type="ECO:0000259" key="6">
    <source>
        <dbReference type="Pfam" id="PF04116"/>
    </source>
</evidence>
<accession>A0A848HST4</accession>
<dbReference type="Pfam" id="PF04116">
    <property type="entry name" value="FA_hydroxylase"/>
    <property type="match status" value="1"/>
</dbReference>
<dbReference type="GO" id="GO:0005506">
    <property type="term" value="F:iron ion binding"/>
    <property type="evidence" value="ECO:0007669"/>
    <property type="project" value="InterPro"/>
</dbReference>
<evidence type="ECO:0000313" key="7">
    <source>
        <dbReference type="EMBL" id="NML63119.1"/>
    </source>
</evidence>
<dbReference type="PANTHER" id="PTHR11863">
    <property type="entry name" value="STEROL DESATURASE"/>
    <property type="match status" value="1"/>
</dbReference>
<dbReference type="GO" id="GO:0016491">
    <property type="term" value="F:oxidoreductase activity"/>
    <property type="evidence" value="ECO:0007669"/>
    <property type="project" value="InterPro"/>
</dbReference>
<feature type="transmembrane region" description="Helical" evidence="5">
    <location>
        <begin position="12"/>
        <end position="33"/>
    </location>
</feature>
<dbReference type="GO" id="GO:0008610">
    <property type="term" value="P:lipid biosynthetic process"/>
    <property type="evidence" value="ECO:0007669"/>
    <property type="project" value="InterPro"/>
</dbReference>
<keyword evidence="3 5" id="KW-1133">Transmembrane helix</keyword>
<dbReference type="GO" id="GO:0016020">
    <property type="term" value="C:membrane"/>
    <property type="evidence" value="ECO:0007669"/>
    <property type="project" value="UniProtKB-SubCell"/>
</dbReference>
<feature type="transmembrane region" description="Helical" evidence="5">
    <location>
        <begin position="91"/>
        <end position="112"/>
    </location>
</feature>
<keyword evidence="8" id="KW-1185">Reference proteome</keyword>
<comment type="subcellular location">
    <subcellularLocation>
        <location evidence="1">Membrane</location>
    </subcellularLocation>
</comment>
<keyword evidence="2 5" id="KW-0812">Transmembrane</keyword>
<reference evidence="7 8" key="1">
    <citation type="submission" date="2020-04" db="EMBL/GenBank/DDBJ databases">
        <title>Massilia sp. RP-1-19 isolated from soil.</title>
        <authorList>
            <person name="Dahal R.H."/>
        </authorList>
    </citation>
    <scope>NUCLEOTIDE SEQUENCE [LARGE SCALE GENOMIC DNA]</scope>
    <source>
        <strain evidence="7 8">RP-1-19</strain>
    </source>
</reference>
<proteinExistence type="predicted"/>
<dbReference type="RefSeq" id="WP_169468759.1">
    <property type="nucleotide sequence ID" value="NZ_JABBGG010000013.1"/>
</dbReference>
<dbReference type="EMBL" id="JABBGG010000013">
    <property type="protein sequence ID" value="NML63119.1"/>
    <property type="molecule type" value="Genomic_DNA"/>
</dbReference>
<evidence type="ECO:0000256" key="4">
    <source>
        <dbReference type="ARBA" id="ARBA00023136"/>
    </source>
</evidence>
<keyword evidence="4 5" id="KW-0472">Membrane</keyword>
<dbReference type="InterPro" id="IPR006694">
    <property type="entry name" value="Fatty_acid_hydroxylase"/>
</dbReference>
<evidence type="ECO:0000256" key="5">
    <source>
        <dbReference type="SAM" id="Phobius"/>
    </source>
</evidence>
<dbReference type="AlphaFoldDB" id="A0A848HST4"/>
<sequence length="255" mass="29566">MSTLSLFFEISAFFLAVYALCAGGAYLLVWTLGRERYAAHRIQQRPRPAQVRREIFWSVVSILILSSLLTVTWLIAEAGWSLGYFDVADHGWTYLAASVAIMAIVHDTYYYWAHRFMHHPKVFRHVHKLHHTFTNPTPFASYAFHPLEAVVEVAWYAPLAFVLPVHPYAVAAYIVVLTVLNVISHLGYEFYSPGIARWFITSTHHNMHHARAKGHFMLYFNLWDRWMGTNMPEYEAAMQRKEDDAVPLRYHGAHE</sequence>
<feature type="domain" description="Fatty acid hydroxylase" evidence="6">
    <location>
        <begin position="100"/>
        <end position="229"/>
    </location>
</feature>
<feature type="transmembrane region" description="Helical" evidence="5">
    <location>
        <begin position="54"/>
        <end position="76"/>
    </location>
</feature>
<dbReference type="InterPro" id="IPR050307">
    <property type="entry name" value="Sterol_Desaturase_Related"/>
</dbReference>
<dbReference type="Proteomes" id="UP000583752">
    <property type="component" value="Unassembled WGS sequence"/>
</dbReference>
<evidence type="ECO:0000256" key="2">
    <source>
        <dbReference type="ARBA" id="ARBA00022692"/>
    </source>
</evidence>
<gene>
    <name evidence="7" type="ORF">HHL21_18940</name>
</gene>
<comment type="caution">
    <text evidence="7">The sequence shown here is derived from an EMBL/GenBank/DDBJ whole genome shotgun (WGS) entry which is preliminary data.</text>
</comment>
<organism evidence="7 8">
    <name type="scientific">Massilia polaris</name>
    <dbReference type="NCBI Taxonomy" id="2728846"/>
    <lineage>
        <taxon>Bacteria</taxon>
        <taxon>Pseudomonadati</taxon>
        <taxon>Pseudomonadota</taxon>
        <taxon>Betaproteobacteria</taxon>
        <taxon>Burkholderiales</taxon>
        <taxon>Oxalobacteraceae</taxon>
        <taxon>Telluria group</taxon>
        <taxon>Massilia</taxon>
    </lineage>
</organism>
<evidence type="ECO:0000256" key="3">
    <source>
        <dbReference type="ARBA" id="ARBA00022989"/>
    </source>
</evidence>
<evidence type="ECO:0000256" key="1">
    <source>
        <dbReference type="ARBA" id="ARBA00004370"/>
    </source>
</evidence>
<evidence type="ECO:0000313" key="8">
    <source>
        <dbReference type="Proteomes" id="UP000583752"/>
    </source>
</evidence>
<name>A0A848HST4_9BURK</name>